<evidence type="ECO:0000256" key="1">
    <source>
        <dbReference type="ARBA" id="ARBA00022737"/>
    </source>
</evidence>
<evidence type="ECO:0000313" key="4">
    <source>
        <dbReference type="EMBL" id="CAE4599581.1"/>
    </source>
</evidence>
<keyword evidence="1" id="KW-0677">Repeat</keyword>
<organism evidence="4">
    <name type="scientific">Alexandrium monilatum</name>
    <dbReference type="NCBI Taxonomy" id="311494"/>
    <lineage>
        <taxon>Eukaryota</taxon>
        <taxon>Sar</taxon>
        <taxon>Alveolata</taxon>
        <taxon>Dinophyceae</taxon>
        <taxon>Gonyaulacales</taxon>
        <taxon>Pyrocystaceae</taxon>
        <taxon>Alexandrium</taxon>
    </lineage>
</organism>
<dbReference type="PROSITE" id="PS50088">
    <property type="entry name" value="ANK_REPEAT"/>
    <property type="match status" value="1"/>
</dbReference>
<dbReference type="PANTHER" id="PTHR24173:SF74">
    <property type="entry name" value="ANKYRIN REPEAT DOMAIN-CONTAINING PROTEIN 16"/>
    <property type="match status" value="1"/>
</dbReference>
<protein>
    <submittedName>
        <fullName evidence="4">Uncharacterized protein</fullName>
    </submittedName>
</protein>
<evidence type="ECO:0000256" key="3">
    <source>
        <dbReference type="PROSITE-ProRule" id="PRU00023"/>
    </source>
</evidence>
<dbReference type="AlphaFoldDB" id="A0A7S4R2Y9"/>
<dbReference type="Pfam" id="PF13857">
    <property type="entry name" value="Ank_5"/>
    <property type="match status" value="1"/>
</dbReference>
<feature type="repeat" description="ANK" evidence="3">
    <location>
        <begin position="158"/>
        <end position="190"/>
    </location>
</feature>
<dbReference type="Gene3D" id="1.25.40.20">
    <property type="entry name" value="Ankyrin repeat-containing domain"/>
    <property type="match status" value="1"/>
</dbReference>
<dbReference type="InterPro" id="IPR036770">
    <property type="entry name" value="Ankyrin_rpt-contain_sf"/>
</dbReference>
<dbReference type="PANTHER" id="PTHR24173">
    <property type="entry name" value="ANKYRIN REPEAT CONTAINING"/>
    <property type="match status" value="1"/>
</dbReference>
<dbReference type="SMART" id="SM00248">
    <property type="entry name" value="ANK"/>
    <property type="match status" value="1"/>
</dbReference>
<dbReference type="PROSITE" id="PS50297">
    <property type="entry name" value="ANK_REP_REGION"/>
    <property type="match status" value="1"/>
</dbReference>
<sequence length="237" mass="27519">MVKQEAWVPPYDEWAKESELTHWFGNWRDPKTHLGFDFLYADGKKRFDYPKKDDWGDQEFPINFDSDWAKGRKPWQVWLDSYDAWDHENKRLCEVYVRLSEPLDAEEADALYQGKFPLPPRMPAKQLHLFETARHGDIVRMAEVLEDPDVDVSAKDEKLNTPLMYAALGGSLECVEYLVDMGADVACENSEGDTAFDLAVAEWGARFQEHPVIMFFKNVRAPRGNSMKSKMMSWLSK</sequence>
<gene>
    <name evidence="4" type="ORF">AMON00008_LOCUS28348</name>
</gene>
<proteinExistence type="predicted"/>
<dbReference type="SUPFAM" id="SSF48403">
    <property type="entry name" value="Ankyrin repeat"/>
    <property type="match status" value="1"/>
</dbReference>
<keyword evidence="2 3" id="KW-0040">ANK repeat</keyword>
<evidence type="ECO:0000256" key="2">
    <source>
        <dbReference type="ARBA" id="ARBA00023043"/>
    </source>
</evidence>
<reference evidence="4" key="1">
    <citation type="submission" date="2021-01" db="EMBL/GenBank/DDBJ databases">
        <authorList>
            <person name="Corre E."/>
            <person name="Pelletier E."/>
            <person name="Niang G."/>
            <person name="Scheremetjew M."/>
            <person name="Finn R."/>
            <person name="Kale V."/>
            <person name="Holt S."/>
            <person name="Cochrane G."/>
            <person name="Meng A."/>
            <person name="Brown T."/>
            <person name="Cohen L."/>
        </authorList>
    </citation>
    <scope>NUCLEOTIDE SEQUENCE</scope>
    <source>
        <strain evidence="4">CCMP3105</strain>
    </source>
</reference>
<accession>A0A7S4R2Y9</accession>
<name>A0A7S4R2Y9_9DINO</name>
<dbReference type="InterPro" id="IPR002110">
    <property type="entry name" value="Ankyrin_rpt"/>
</dbReference>
<dbReference type="EMBL" id="HBNR01040896">
    <property type="protein sequence ID" value="CAE4599581.1"/>
    <property type="molecule type" value="Transcribed_RNA"/>
</dbReference>